<feature type="compositionally biased region" description="Polar residues" evidence="2">
    <location>
        <begin position="18"/>
        <end position="31"/>
    </location>
</feature>
<gene>
    <name evidence="3" type="ORF">WMSIL1_LOCUS9480</name>
</gene>
<reference evidence="3 4" key="1">
    <citation type="submission" date="2019-07" db="EMBL/GenBank/DDBJ databases">
        <authorList>
            <person name="Jastrzebski P J."/>
            <person name="Paukszto L."/>
            <person name="Jastrzebski P J."/>
        </authorList>
    </citation>
    <scope>NUCLEOTIDE SEQUENCE [LARGE SCALE GENOMIC DNA]</scope>
    <source>
        <strain evidence="3 4">WMS-il1</strain>
    </source>
</reference>
<keyword evidence="1" id="KW-0175">Coiled coil</keyword>
<protein>
    <submittedName>
        <fullName evidence="3">Uncharacterized protein</fullName>
    </submittedName>
</protein>
<proteinExistence type="predicted"/>
<keyword evidence="4" id="KW-1185">Reference proteome</keyword>
<accession>A0A564YUX4</accession>
<dbReference type="AlphaFoldDB" id="A0A564YUX4"/>
<evidence type="ECO:0000313" key="3">
    <source>
        <dbReference type="EMBL" id="VUZ50503.1"/>
    </source>
</evidence>
<evidence type="ECO:0000256" key="2">
    <source>
        <dbReference type="SAM" id="MobiDB-lite"/>
    </source>
</evidence>
<feature type="region of interest" description="Disordered" evidence="2">
    <location>
        <begin position="1"/>
        <end position="52"/>
    </location>
</feature>
<organism evidence="3 4">
    <name type="scientific">Hymenolepis diminuta</name>
    <name type="common">Rat tapeworm</name>
    <dbReference type="NCBI Taxonomy" id="6216"/>
    <lineage>
        <taxon>Eukaryota</taxon>
        <taxon>Metazoa</taxon>
        <taxon>Spiralia</taxon>
        <taxon>Lophotrochozoa</taxon>
        <taxon>Platyhelminthes</taxon>
        <taxon>Cestoda</taxon>
        <taxon>Eucestoda</taxon>
        <taxon>Cyclophyllidea</taxon>
        <taxon>Hymenolepididae</taxon>
        <taxon>Hymenolepis</taxon>
    </lineage>
</organism>
<evidence type="ECO:0000256" key="1">
    <source>
        <dbReference type="SAM" id="Coils"/>
    </source>
</evidence>
<feature type="coiled-coil region" evidence="1">
    <location>
        <begin position="105"/>
        <end position="206"/>
    </location>
</feature>
<name>A0A564YUX4_HYMDI</name>
<sequence length="465" mass="52991">MPADFNFGKRSRMRSRKNIPTSLKSDQSGSVSAKLESIPKDPFNNEDGSLEERELSELQDQCQCCYDKPKCSNACEQAKKLKYPDTCAKSIGRLHALLHASARDLQAIRIENSELRQLLASQKKANALLQEQVSKGKFKSANANLDYMTLQKENQRLSSELEISRGKLNTMTTAWDHCFRRLLDENKKLQVNVANLQKTIKELQNKEKSDCSKCQNEESVEVASRAYSEEPNCGCSHAQQVRRLKEKVKELRIREANQHNRANDFEISLDAYKIALEKQFSENQTFIRKLSKVLEASHTNPEASDKPTETNDLSSCNDLTQWIEKALKSALEENGERIRKLSGGSRMSLNLESSYPTPSSSFSTRRHSFANSIQYSKRPVNGRSKSRKVSLRLQTLTRAMETLNSSSTNKIKAVSPLETLLLMVNEILEKLTEGRMEEYIHTERQKLLQDKNNRQFQILMTTTTA</sequence>
<dbReference type="EMBL" id="CABIJS010000377">
    <property type="protein sequence ID" value="VUZ50503.1"/>
    <property type="molecule type" value="Genomic_DNA"/>
</dbReference>
<evidence type="ECO:0000313" key="4">
    <source>
        <dbReference type="Proteomes" id="UP000321570"/>
    </source>
</evidence>
<dbReference type="Proteomes" id="UP000321570">
    <property type="component" value="Unassembled WGS sequence"/>
</dbReference>